<reference evidence="5 6" key="1">
    <citation type="journal article" date="2021" name="J. Biosci. Bioeng.">
        <title>Identification and characterization of a chc gene cluster responsible for the aromatization pathway of cyclohexanecarboxylate degradation in Sinomonas cyclohexanicum ATCC 51369.</title>
        <authorList>
            <person name="Yamamoto T."/>
            <person name="Hasegawa Y."/>
            <person name="Lau P.C.K."/>
            <person name="Iwaki H."/>
        </authorList>
    </citation>
    <scope>NUCLEOTIDE SEQUENCE [LARGE SCALE GENOMIC DNA]</scope>
    <source>
        <strain evidence="5 6">ATCC 51369</strain>
    </source>
</reference>
<dbReference type="Proteomes" id="UP001319861">
    <property type="component" value="Chromosome"/>
</dbReference>
<name>A0ABM7PZQ7_SINCY</name>
<keyword evidence="2" id="KW-0238">DNA-binding</keyword>
<dbReference type="SUPFAM" id="SSF48008">
    <property type="entry name" value="GntR ligand-binding domain-like"/>
    <property type="match status" value="1"/>
</dbReference>
<keyword evidence="1" id="KW-0805">Transcription regulation</keyword>
<evidence type="ECO:0000256" key="1">
    <source>
        <dbReference type="ARBA" id="ARBA00023015"/>
    </source>
</evidence>
<dbReference type="EMBL" id="AP024525">
    <property type="protein sequence ID" value="BCT77800.1"/>
    <property type="molecule type" value="Genomic_DNA"/>
</dbReference>
<dbReference type="InterPro" id="IPR008920">
    <property type="entry name" value="TF_FadR/GntR_C"/>
</dbReference>
<dbReference type="PANTHER" id="PTHR43537:SF24">
    <property type="entry name" value="GLUCONATE OPERON TRANSCRIPTIONAL REPRESSOR"/>
    <property type="match status" value="1"/>
</dbReference>
<sequence length="489" mass="52844">MPLSTAFQSQIYRPLPEMERADSIVERISKGITLGMLRVGERLPTEAELSEKFGVAAATLRDALAELRDLGIVETRRGRNGGTFIVAQPSTSPDEMRRLLAGASIADLRDFGDEQAAVAAETVRLACERAEAHELERLLELGRALVLADSPDGRARADSRFHIELAVTAQSPRLTSAEIRLQAESVQLVWAPLAQPFDTEQATAEHLALVRAISDDRPDEAQRLVRLHIRRAVHHLIDTKLALEYSAAIGEAQASARAAVPHDGVARIAEWFGRASEDVDRFARDVTADLAARLGARATVTPKDLAGLEGLSGEFLSGHPVAISAGAVFSPEVVSDGARVLEWWVAQPDSRPTKLLLDLTPGGPRYYDYEKLPFFTTALATGQQTIWGPYVDYLGSDEYILTHTAPIAVAGRLAAVVGYDMRIRDLETAIMPALRTIPGGAALLNASGRVVIDNSGRYLVGERVPSEPHDAVVTPLGIPGLGYAVLTQR</sequence>
<dbReference type="Gene3D" id="1.20.120.530">
    <property type="entry name" value="GntR ligand-binding domain-like"/>
    <property type="match status" value="1"/>
</dbReference>
<evidence type="ECO:0000313" key="6">
    <source>
        <dbReference type="Proteomes" id="UP001319861"/>
    </source>
</evidence>
<feature type="domain" description="HTH gntR-type" evidence="4">
    <location>
        <begin position="18"/>
        <end position="88"/>
    </location>
</feature>
<dbReference type="InterPro" id="IPR000524">
    <property type="entry name" value="Tscrpt_reg_HTH_GntR"/>
</dbReference>
<dbReference type="Gene3D" id="3.30.450.20">
    <property type="entry name" value="PAS domain"/>
    <property type="match status" value="1"/>
</dbReference>
<accession>A0ABM7PZQ7</accession>
<evidence type="ECO:0000256" key="3">
    <source>
        <dbReference type="ARBA" id="ARBA00023163"/>
    </source>
</evidence>
<dbReference type="PRINTS" id="PR00035">
    <property type="entry name" value="HTHGNTR"/>
</dbReference>
<dbReference type="SMART" id="SM00895">
    <property type="entry name" value="FCD"/>
    <property type="match status" value="1"/>
</dbReference>
<dbReference type="PANTHER" id="PTHR43537">
    <property type="entry name" value="TRANSCRIPTIONAL REGULATOR, GNTR FAMILY"/>
    <property type="match status" value="1"/>
</dbReference>
<dbReference type="InterPro" id="IPR036388">
    <property type="entry name" value="WH-like_DNA-bd_sf"/>
</dbReference>
<evidence type="ECO:0000259" key="4">
    <source>
        <dbReference type="PROSITE" id="PS50949"/>
    </source>
</evidence>
<dbReference type="PROSITE" id="PS50949">
    <property type="entry name" value="HTH_GNTR"/>
    <property type="match status" value="1"/>
</dbReference>
<protein>
    <recommendedName>
        <fullName evidence="4">HTH gntR-type domain-containing protein</fullName>
    </recommendedName>
</protein>
<organism evidence="5 6">
    <name type="scientific">Sinomonas cyclohexanicum</name>
    <name type="common">Corynebacterium cyclohexanicum</name>
    <dbReference type="NCBI Taxonomy" id="322009"/>
    <lineage>
        <taxon>Bacteria</taxon>
        <taxon>Bacillati</taxon>
        <taxon>Actinomycetota</taxon>
        <taxon>Actinomycetes</taxon>
        <taxon>Micrococcales</taxon>
        <taxon>Micrococcaceae</taxon>
        <taxon>Sinomonas</taxon>
    </lineage>
</organism>
<dbReference type="CDD" id="cd07377">
    <property type="entry name" value="WHTH_GntR"/>
    <property type="match status" value="1"/>
</dbReference>
<keyword evidence="6" id="KW-1185">Reference proteome</keyword>
<dbReference type="InterPro" id="IPR011711">
    <property type="entry name" value="GntR_C"/>
</dbReference>
<dbReference type="InterPro" id="IPR036390">
    <property type="entry name" value="WH_DNA-bd_sf"/>
</dbReference>
<dbReference type="SUPFAM" id="SSF46785">
    <property type="entry name" value="Winged helix' DNA-binding domain"/>
    <property type="match status" value="1"/>
</dbReference>
<keyword evidence="3" id="KW-0804">Transcription</keyword>
<proteinExistence type="predicted"/>
<dbReference type="CDD" id="cd12913">
    <property type="entry name" value="PDC1_MCP_like"/>
    <property type="match status" value="1"/>
</dbReference>
<dbReference type="Gene3D" id="1.10.10.10">
    <property type="entry name" value="Winged helix-like DNA-binding domain superfamily/Winged helix DNA-binding domain"/>
    <property type="match status" value="1"/>
</dbReference>
<dbReference type="Pfam" id="PF07729">
    <property type="entry name" value="FCD"/>
    <property type="match status" value="1"/>
</dbReference>
<dbReference type="RefSeq" id="WP_229230470.1">
    <property type="nucleotide sequence ID" value="NZ_AP024525.1"/>
</dbReference>
<evidence type="ECO:0000313" key="5">
    <source>
        <dbReference type="EMBL" id="BCT77800.1"/>
    </source>
</evidence>
<dbReference type="SMART" id="SM00345">
    <property type="entry name" value="HTH_GNTR"/>
    <property type="match status" value="1"/>
</dbReference>
<evidence type="ECO:0000256" key="2">
    <source>
        <dbReference type="ARBA" id="ARBA00023125"/>
    </source>
</evidence>
<dbReference type="Pfam" id="PF00392">
    <property type="entry name" value="GntR"/>
    <property type="match status" value="1"/>
</dbReference>
<gene>
    <name evidence="5" type="ORF">SCMU_36420</name>
</gene>